<evidence type="ECO:0000256" key="1">
    <source>
        <dbReference type="ARBA" id="ARBA00012368"/>
    </source>
</evidence>
<evidence type="ECO:0000313" key="9">
    <source>
        <dbReference type="WBParaSite" id="TCONS_00011004.p1"/>
    </source>
</evidence>
<dbReference type="CDD" id="cd00275">
    <property type="entry name" value="C2_PLC_like"/>
    <property type="match status" value="1"/>
</dbReference>
<dbReference type="InterPro" id="IPR036188">
    <property type="entry name" value="FAD/NAD-bd_sf"/>
</dbReference>
<dbReference type="Gene3D" id="2.60.40.150">
    <property type="entry name" value="C2 domain"/>
    <property type="match status" value="1"/>
</dbReference>
<dbReference type="PANTHER" id="PTHR10336">
    <property type="entry name" value="PHOSPHOINOSITIDE-SPECIFIC PHOSPHOLIPASE C FAMILY PROTEIN"/>
    <property type="match status" value="1"/>
</dbReference>
<dbReference type="Pfam" id="PF00388">
    <property type="entry name" value="PI-PLC-X"/>
    <property type="match status" value="1"/>
</dbReference>
<dbReference type="AlphaFoldDB" id="A0AAF5DET2"/>
<dbReference type="InterPro" id="IPR000909">
    <property type="entry name" value="PLipase_C_PInositol-sp_X_dom"/>
</dbReference>
<feature type="region of interest" description="Disordered" evidence="6">
    <location>
        <begin position="492"/>
        <end position="511"/>
    </location>
</feature>
<reference evidence="9" key="1">
    <citation type="submission" date="2024-02" db="UniProtKB">
        <authorList>
            <consortium name="WormBaseParasite"/>
        </authorList>
    </citation>
    <scope>IDENTIFICATION</scope>
</reference>
<protein>
    <recommendedName>
        <fullName evidence="1 5">Phosphoinositide phospholipase C</fullName>
        <ecNumber evidence="1 5">3.1.4.11</ecNumber>
    </recommendedName>
</protein>
<dbReference type="WBParaSite" id="TCONS_00011004.p1">
    <property type="protein sequence ID" value="TCONS_00011004.p1"/>
    <property type="gene ID" value="XLOC_004920"/>
</dbReference>
<keyword evidence="8" id="KW-1185">Reference proteome</keyword>
<dbReference type="Gene3D" id="3.40.50.720">
    <property type="entry name" value="NAD(P)-binding Rossmann-like Domain"/>
    <property type="match status" value="1"/>
</dbReference>
<accession>A0AAF5DET2</accession>
<evidence type="ECO:0000256" key="4">
    <source>
        <dbReference type="ARBA" id="ARBA00023098"/>
    </source>
</evidence>
<dbReference type="Pfam" id="PF07992">
    <property type="entry name" value="Pyr_redox_2"/>
    <property type="match status" value="1"/>
</dbReference>
<dbReference type="Gene3D" id="3.20.20.190">
    <property type="entry name" value="Phosphatidylinositol (PI) phosphodiesterase"/>
    <property type="match status" value="2"/>
</dbReference>
<dbReference type="InterPro" id="IPR017946">
    <property type="entry name" value="PLC-like_Pdiesterase_TIM-brl"/>
</dbReference>
<dbReference type="InterPro" id="IPR035892">
    <property type="entry name" value="C2_domain_sf"/>
</dbReference>
<dbReference type="GO" id="GO:0051209">
    <property type="term" value="P:release of sequestered calcium ion into cytosol"/>
    <property type="evidence" value="ECO:0007669"/>
    <property type="project" value="TreeGrafter"/>
</dbReference>
<dbReference type="InterPro" id="IPR001192">
    <property type="entry name" value="PI-PLC_fam"/>
</dbReference>
<evidence type="ECO:0000256" key="2">
    <source>
        <dbReference type="ARBA" id="ARBA00022801"/>
    </source>
</evidence>
<dbReference type="Gene3D" id="3.30.110.20">
    <property type="entry name" value="Alba-like domain"/>
    <property type="match status" value="1"/>
</dbReference>
<dbReference type="SUPFAM" id="SSF69989">
    <property type="entry name" value="C-terminal domain of PLC-beta"/>
    <property type="match status" value="1"/>
</dbReference>
<dbReference type="EC" id="3.1.4.11" evidence="1 5"/>
<dbReference type="GO" id="GO:0048015">
    <property type="term" value="P:phosphatidylinositol-mediated signaling"/>
    <property type="evidence" value="ECO:0007669"/>
    <property type="project" value="TreeGrafter"/>
</dbReference>
<dbReference type="SUPFAM" id="SSF51971">
    <property type="entry name" value="Nucleotide-binding domain"/>
    <property type="match status" value="1"/>
</dbReference>
<dbReference type="InterPro" id="IPR037862">
    <property type="entry name" value="PLC-beta_PH"/>
</dbReference>
<dbReference type="PROSITE" id="PS50007">
    <property type="entry name" value="PIPLC_X_DOMAIN"/>
    <property type="match status" value="1"/>
</dbReference>
<dbReference type="Gene3D" id="2.30.29.240">
    <property type="match status" value="1"/>
</dbReference>
<dbReference type="InterPro" id="IPR011992">
    <property type="entry name" value="EF-hand-dom_pair"/>
</dbReference>
<dbReference type="Pfam" id="PF17787">
    <property type="entry name" value="PH_14"/>
    <property type="match status" value="1"/>
</dbReference>
<dbReference type="SUPFAM" id="SSF49562">
    <property type="entry name" value="C2 domain (Calcium/lipid-binding domain, CaLB)"/>
    <property type="match status" value="1"/>
</dbReference>
<keyword evidence="2 5" id="KW-0378">Hydrolase</keyword>
<dbReference type="GO" id="GO:0003676">
    <property type="term" value="F:nucleic acid binding"/>
    <property type="evidence" value="ECO:0007669"/>
    <property type="project" value="InterPro"/>
</dbReference>
<dbReference type="InterPro" id="IPR036882">
    <property type="entry name" value="Alba-like_dom_sf"/>
</dbReference>
<evidence type="ECO:0000259" key="7">
    <source>
        <dbReference type="PROSITE" id="PS50008"/>
    </source>
</evidence>
<dbReference type="SUPFAM" id="SSF82704">
    <property type="entry name" value="AlbA-like"/>
    <property type="match status" value="1"/>
</dbReference>
<feature type="domain" description="PI-PLC Y-box" evidence="7">
    <location>
        <begin position="623"/>
        <end position="740"/>
    </location>
</feature>
<organism evidence="8 9">
    <name type="scientific">Strongyloides stercoralis</name>
    <name type="common">Threadworm</name>
    <dbReference type="NCBI Taxonomy" id="6248"/>
    <lineage>
        <taxon>Eukaryota</taxon>
        <taxon>Metazoa</taxon>
        <taxon>Ecdysozoa</taxon>
        <taxon>Nematoda</taxon>
        <taxon>Chromadorea</taxon>
        <taxon>Rhabditida</taxon>
        <taxon>Tylenchina</taxon>
        <taxon>Panagrolaimomorpha</taxon>
        <taxon>Strongyloidoidea</taxon>
        <taxon>Strongyloididae</taxon>
        <taxon>Strongyloides</taxon>
    </lineage>
</organism>
<dbReference type="PRINTS" id="PR00390">
    <property type="entry name" value="PHPHLIPASEC"/>
</dbReference>
<dbReference type="CDD" id="cd08591">
    <property type="entry name" value="PI-PLCc_beta"/>
    <property type="match status" value="1"/>
</dbReference>
<dbReference type="InterPro" id="IPR023753">
    <property type="entry name" value="FAD/NAD-binding_dom"/>
</dbReference>
<dbReference type="GO" id="GO:0016042">
    <property type="term" value="P:lipid catabolic process"/>
    <property type="evidence" value="ECO:0007669"/>
    <property type="project" value="UniProtKB-KW"/>
</dbReference>
<dbReference type="Pfam" id="PF00387">
    <property type="entry name" value="PI-PLC-Y"/>
    <property type="match status" value="1"/>
</dbReference>
<keyword evidence="4 5" id="KW-0443">Lipid metabolism</keyword>
<dbReference type="SUPFAM" id="SSF47473">
    <property type="entry name" value="EF-hand"/>
    <property type="match status" value="1"/>
</dbReference>
<dbReference type="PANTHER" id="PTHR10336:SF36">
    <property type="entry name" value="1-PHOSPHATIDYLINOSITOL 4,5-BISPHOSPHATE PHOSPHODIESTERASE BETA-4"/>
    <property type="match status" value="1"/>
</dbReference>
<comment type="catalytic activity">
    <reaction evidence="5">
        <text>a 1,2-diacyl-sn-glycero-3-phospho-(1D-myo-inositol-4,5-bisphosphate) + H2O = 1D-myo-inositol 1,4,5-trisphosphate + a 1,2-diacyl-sn-glycerol + H(+)</text>
        <dbReference type="Rhea" id="RHEA:33179"/>
        <dbReference type="ChEBI" id="CHEBI:15377"/>
        <dbReference type="ChEBI" id="CHEBI:15378"/>
        <dbReference type="ChEBI" id="CHEBI:17815"/>
        <dbReference type="ChEBI" id="CHEBI:58456"/>
        <dbReference type="ChEBI" id="CHEBI:203600"/>
        <dbReference type="EC" id="3.1.4.11"/>
    </reaction>
</comment>
<keyword evidence="3 5" id="KW-0442">Lipid degradation</keyword>
<dbReference type="Gene3D" id="1.10.238.10">
    <property type="entry name" value="EF-hand"/>
    <property type="match status" value="1"/>
</dbReference>
<dbReference type="SMART" id="SM00148">
    <property type="entry name" value="PLCXc"/>
    <property type="match status" value="1"/>
</dbReference>
<sequence length="1746" mass="200975">MFQIGFEFLKFINAFGMQSSDMSHEHENTLIYNNEKMENSVTVYKFDSNVEFLYGRFVKIKLTKDHLVVGWRTANYGDCLFIEDIFDIYIGWGTESGKFKDEQKLRTFLGSFCKSESTIENCVITICHGTDITHGLLTTTFLFDKQKLALQWKDYLRRRSNELNKQQKNYFYFWKRLFTKIECCVLVDYITPDILSEYILPSTKLKEERKQLESDILLYVPEFNKKKQIPLETVLCPKFQLHVYMVTMKRNDIKEVFDKVFQKPVASDTQVHNYLLREHCDPRLNEILFPHHSMESVTKLIETYEHINANGLTFKGYLNFLISPENTLIRKGYMKLRNEDMNEPLSHYFINSSHNTYLRGKQMKGRSSVAMYRYVLLLGCRSVELDCWDGPNNEPIITHGPQSIFFCSTILFKDVIKAIAETAFVNSNYPVILSFENHCSLKQQQVMAQHCRNILGDLLLSEALSEYPIKSGVKLPSPNLLKRKILIKNKKVDNKSNQNSEDKSFVDDDYHPNNVTIQQSKSFDETNENEEEISHVFIDDNIQLPDDDNSENIKQIYFDRNENMINRECNRPSKLSCSTGSRINSVDEISPIIINNEQINKNDNKNDQSCSQVSSTSGVASDLSNLVNYVRAMGKLTSFVDASNKGISSELYSMNEVRAIELLKNEGEQFVEHNKRQITRVFPKGSRIDSSNFMPLMFFCSACQMVAINFQTPDLPFQINSSFFETNGNCGYVLKPQNMRKESMKFDPFETHQVENVVPNTLRVTLISGQMLGLLTTKRPLIVYVEAEISKGVNLQTFNTRFSNSINDENCQIVFDKIIMPSMAFLRLALLDENNRLLGQRIIPVLGLAPGYKHVMLRNAYNRFIGPISLFAKFEVSDYVAEQHREIVMQLQNPIAALSKLKTWEIALEDPIGASGLNRSVNSSRSLNNIKNNNIDENKRQMLEVLENVGKTNQEHINKIMSISMAKSIQGESYSDTSDIISPNKLTSFDEVDSNLQEKKNSLDSYYDRLKKKSTSFSNSSHEIYDRKKYSQIIDGSNITLIGKVSNEEKSFYIDTMDLKFPEIPSYFESKSVIKKRKQFDKKFPNFLSTVEKWNASGLSEKKYFKQYLKKIPTIIDIEKYEIIINEIIFKLIEKDIKKIHKRLEIGYDSELKTMQKNAEKDRLLEIQKFQGKASIKTKQQEISDKYIKLGIENRRALLHSKERRFEEINKKFAEIKQIITMSIPEGKIIYINGKSNLMYLIDRCMKALERTSDSVTFFALGAQINKGCLVLGELQQRYGFTLDFDIFTKTETMIDDLIPYVDDEDIKTRERFKSAMIFPVVGAGPSGLYASTGVIRKFNNAYVDIFDKSPVPYGLVRYGVAPDHQDVKNCTHQFEKLFENNSNNVSLFCNVNIGHDITYKELCQNYDAIILAYGASRNRRLCIPGIDAINCFAGGDFVSWYNGAPNFNAPLLDKKYAVIIGNGNVSLDCARILLKNVNNLTKYDITNRELHLLEKSCVSDVKLLGRRGPEHTSVTIKEFREFLRLPCASVKIDIPLEYFNNLNIEKYPRPLKRILELMKTHISEQNKKVDGERNGEIKFYTSPVKIHKDSKNRIEALDIKNNLTNEIKTIPCDLLIYAIGFDTFILDGLPQISNKLAMKDFYRVNNSSIDSNCQTYATGWCAHGAKGVIANTQADAFGVAGELFNDLCNNQFGEKKGIKNLLDNRNIKYVNWEDWKKIDQKEIELGKVYGKEREKLQNILEILGK</sequence>
<dbReference type="InterPro" id="IPR001711">
    <property type="entry name" value="PLipase_C_Pinositol-sp_Y"/>
</dbReference>
<name>A0AAF5DET2_STRER</name>
<proteinExistence type="predicted"/>
<dbReference type="SUPFAM" id="SSF51695">
    <property type="entry name" value="PLC-like phosphodiesterases"/>
    <property type="match status" value="1"/>
</dbReference>
<evidence type="ECO:0000256" key="3">
    <source>
        <dbReference type="ARBA" id="ARBA00022963"/>
    </source>
</evidence>
<dbReference type="Gene3D" id="3.50.50.60">
    <property type="entry name" value="FAD/NAD(P)-binding domain"/>
    <property type="match status" value="1"/>
</dbReference>
<dbReference type="Proteomes" id="UP000035681">
    <property type="component" value="Unplaced"/>
</dbReference>
<dbReference type="PROSITE" id="PS50008">
    <property type="entry name" value="PIPLC_Y_DOMAIN"/>
    <property type="match status" value="1"/>
</dbReference>
<evidence type="ECO:0000256" key="6">
    <source>
        <dbReference type="SAM" id="MobiDB-lite"/>
    </source>
</evidence>
<dbReference type="SMART" id="SM00149">
    <property type="entry name" value="PLCYc"/>
    <property type="match status" value="1"/>
</dbReference>
<evidence type="ECO:0000313" key="8">
    <source>
        <dbReference type="Proteomes" id="UP000035681"/>
    </source>
</evidence>
<dbReference type="GO" id="GO:0046488">
    <property type="term" value="P:phosphatidylinositol metabolic process"/>
    <property type="evidence" value="ECO:0007669"/>
    <property type="project" value="TreeGrafter"/>
</dbReference>
<evidence type="ECO:0000256" key="5">
    <source>
        <dbReference type="RuleBase" id="RU361133"/>
    </source>
</evidence>
<dbReference type="GO" id="GO:0004435">
    <property type="term" value="F:phosphatidylinositol-4,5-bisphosphate phospholipase C activity"/>
    <property type="evidence" value="ECO:0007669"/>
    <property type="project" value="UniProtKB-EC"/>
</dbReference>
<dbReference type="GO" id="GO:0016491">
    <property type="term" value="F:oxidoreductase activity"/>
    <property type="evidence" value="ECO:0007669"/>
    <property type="project" value="InterPro"/>
</dbReference>